<evidence type="ECO:0000313" key="3">
    <source>
        <dbReference type="EMBL" id="CAH1792603.1"/>
    </source>
</evidence>
<feature type="domain" description="SMB" evidence="2">
    <location>
        <begin position="40"/>
        <end position="82"/>
    </location>
</feature>
<dbReference type="OrthoDB" id="6134459at2759"/>
<keyword evidence="4" id="KW-1185">Reference proteome</keyword>
<reference evidence="3" key="1">
    <citation type="submission" date="2022-03" db="EMBL/GenBank/DDBJ databases">
        <authorList>
            <person name="Martin C."/>
        </authorList>
    </citation>
    <scope>NUCLEOTIDE SEQUENCE</scope>
</reference>
<proteinExistence type="predicted"/>
<dbReference type="PROSITE" id="PS50958">
    <property type="entry name" value="SMB_2"/>
    <property type="match status" value="1"/>
</dbReference>
<dbReference type="PANTHER" id="PTHR45902:SF1">
    <property type="entry name" value="LATROPHILIN RECEPTOR-LIKE PROTEIN A"/>
    <property type="match status" value="1"/>
</dbReference>
<evidence type="ECO:0000313" key="4">
    <source>
        <dbReference type="Proteomes" id="UP000749559"/>
    </source>
</evidence>
<dbReference type="SMART" id="SM00201">
    <property type="entry name" value="SO"/>
    <property type="match status" value="1"/>
</dbReference>
<dbReference type="SUPFAM" id="SSF90188">
    <property type="entry name" value="Somatomedin B domain"/>
    <property type="match status" value="1"/>
</dbReference>
<dbReference type="Proteomes" id="UP000749559">
    <property type="component" value="Unassembled WGS sequence"/>
</dbReference>
<dbReference type="Pfam" id="PF01033">
    <property type="entry name" value="Somatomedin_B"/>
    <property type="match status" value="1"/>
</dbReference>
<protein>
    <recommendedName>
        <fullName evidence="2">SMB domain-containing protein</fullName>
    </recommendedName>
</protein>
<dbReference type="AlphaFoldDB" id="A0A8S4PED8"/>
<organism evidence="3 4">
    <name type="scientific">Owenia fusiformis</name>
    <name type="common">Polychaete worm</name>
    <dbReference type="NCBI Taxonomy" id="6347"/>
    <lineage>
        <taxon>Eukaryota</taxon>
        <taxon>Metazoa</taxon>
        <taxon>Spiralia</taxon>
        <taxon>Lophotrochozoa</taxon>
        <taxon>Annelida</taxon>
        <taxon>Polychaeta</taxon>
        <taxon>Sedentaria</taxon>
        <taxon>Canalipalpata</taxon>
        <taxon>Sabellida</taxon>
        <taxon>Oweniida</taxon>
        <taxon>Oweniidae</taxon>
        <taxon>Owenia</taxon>
    </lineage>
</organism>
<sequence length="503" mass="56759">MTGPPSIASSEDSNIRLGENSCNAYENITICSLDDPEEQLKRSCEGRCGKISKTVYCQCDPECPKYGDCCEDYTKICDPNVYNELRKSKKQIYECLGSFEERRSGYVVNKCPHYQSDSELSAQCQSRDGLLNLVPVTDLRTGENFRNKFCALCNSVIVYASWNVSISCESGEIKPENFFDVDIHLVLNLLHNPACIIEYTPPERARPCIVLRYDCKHCQETELSQKCATAGQNPVRYYYGLIFGVAFYNMYCLQCNLPDPIIPGAVGCKTGFDSGKGLPHKYFTLTLLLDIQLFSGYGLKVESNGILGLDQLEFQCTGNHQCKMSDCPVFHTNLGYKCSIINSILGRMNLKYEIRYNESIIDTAFQHQLLLIAAVIKDVIKTFFNPIGYINQKDTLWIPREHYYKSSFTFNIIASNEIPFTSLGMDLSKQLKIATTQVEKYYEKVEVKMTFEIMDLADAEGKEGKLTTDKHGNIDAGDVTAVASHQDLAQTCLLNILAIFLYY</sequence>
<dbReference type="InterPro" id="IPR036024">
    <property type="entry name" value="Somatomedin_B-like_dom_sf"/>
</dbReference>
<dbReference type="PANTHER" id="PTHR45902">
    <property type="entry name" value="LATROPHILIN RECEPTOR-LIKE PROTEIN A"/>
    <property type="match status" value="1"/>
</dbReference>
<evidence type="ECO:0000256" key="1">
    <source>
        <dbReference type="ARBA" id="ARBA00023157"/>
    </source>
</evidence>
<accession>A0A8S4PED8</accession>
<comment type="caution">
    <text evidence="3">The sequence shown here is derived from an EMBL/GenBank/DDBJ whole genome shotgun (WGS) entry which is preliminary data.</text>
</comment>
<name>A0A8S4PED8_OWEFU</name>
<dbReference type="Gene3D" id="4.10.410.20">
    <property type="match status" value="1"/>
</dbReference>
<evidence type="ECO:0000259" key="2">
    <source>
        <dbReference type="PROSITE" id="PS50958"/>
    </source>
</evidence>
<keyword evidence="1" id="KW-1015">Disulfide bond</keyword>
<dbReference type="InterPro" id="IPR053231">
    <property type="entry name" value="GPCR_LN-TM7"/>
</dbReference>
<dbReference type="EMBL" id="CAIIXF020000008">
    <property type="protein sequence ID" value="CAH1792603.1"/>
    <property type="molecule type" value="Genomic_DNA"/>
</dbReference>
<dbReference type="InterPro" id="IPR001212">
    <property type="entry name" value="Somatomedin_B_dom"/>
</dbReference>
<dbReference type="PROSITE" id="PS00524">
    <property type="entry name" value="SMB_1"/>
    <property type="match status" value="1"/>
</dbReference>
<gene>
    <name evidence="3" type="ORF">OFUS_LOCUS17548</name>
</gene>